<dbReference type="AlphaFoldDB" id="A0A8J2KPB3"/>
<organism evidence="1 2">
    <name type="scientific">Allacma fusca</name>
    <dbReference type="NCBI Taxonomy" id="39272"/>
    <lineage>
        <taxon>Eukaryota</taxon>
        <taxon>Metazoa</taxon>
        <taxon>Ecdysozoa</taxon>
        <taxon>Arthropoda</taxon>
        <taxon>Hexapoda</taxon>
        <taxon>Collembola</taxon>
        <taxon>Symphypleona</taxon>
        <taxon>Sminthuridae</taxon>
        <taxon>Allacma</taxon>
    </lineage>
</organism>
<protein>
    <submittedName>
        <fullName evidence="1">Uncharacterized protein</fullName>
    </submittedName>
</protein>
<comment type="caution">
    <text evidence="1">The sequence shown here is derived from an EMBL/GenBank/DDBJ whole genome shotgun (WGS) entry which is preliminary data.</text>
</comment>
<sequence length="275" mass="30899">LICDGVPRTSGAPEIGPVDKRWALKTLPWFEDPNKKVTALAFDGDGVLYIGTLDGHIYEVNVARVMEGLPGFENELKLIFHLHELRIIQIVVWHRENVKMMLCNGDNCKLAIVHANAVPVLVTFLANISHLELFTNTVGLSCLLVCLENNSNVYCVLDDLEIPNFEPEVPGKKSIFRKARDNFMSKFSDEKMNFFNRKGNKDTINPNEKRSISVVSSTSLPSSLPTNGSVSPLPPKQYPISNVKFMPVEEVHCRGLLRRICGKNQFSRHVNNKLD</sequence>
<feature type="non-terminal residue" evidence="1">
    <location>
        <position position="275"/>
    </location>
</feature>
<keyword evidence="2" id="KW-1185">Reference proteome</keyword>
<dbReference type="Proteomes" id="UP000708208">
    <property type="component" value="Unassembled WGS sequence"/>
</dbReference>
<reference evidence="1" key="1">
    <citation type="submission" date="2021-06" db="EMBL/GenBank/DDBJ databases">
        <authorList>
            <person name="Hodson N. C."/>
            <person name="Mongue J. A."/>
            <person name="Jaron S. K."/>
        </authorList>
    </citation>
    <scope>NUCLEOTIDE SEQUENCE</scope>
</reference>
<evidence type="ECO:0000313" key="2">
    <source>
        <dbReference type="Proteomes" id="UP000708208"/>
    </source>
</evidence>
<gene>
    <name evidence="1" type="ORF">AFUS01_LOCUS27431</name>
</gene>
<accession>A0A8J2KPB3</accession>
<name>A0A8J2KPB3_9HEXA</name>
<proteinExistence type="predicted"/>
<dbReference type="EMBL" id="CAJVCH010379608">
    <property type="protein sequence ID" value="CAG7816834.1"/>
    <property type="molecule type" value="Genomic_DNA"/>
</dbReference>
<evidence type="ECO:0000313" key="1">
    <source>
        <dbReference type="EMBL" id="CAG7816834.1"/>
    </source>
</evidence>
<feature type="non-terminal residue" evidence="1">
    <location>
        <position position="1"/>
    </location>
</feature>